<evidence type="ECO:0000256" key="6">
    <source>
        <dbReference type="ARBA" id="ARBA00022948"/>
    </source>
</evidence>
<feature type="transmembrane region" description="Helical" evidence="15">
    <location>
        <begin position="296"/>
        <end position="314"/>
    </location>
</feature>
<feature type="transmembrane region" description="Helical" evidence="15">
    <location>
        <begin position="6"/>
        <end position="26"/>
    </location>
</feature>
<evidence type="ECO:0000256" key="5">
    <source>
        <dbReference type="ARBA" id="ARBA00022847"/>
    </source>
</evidence>
<evidence type="ECO:0000256" key="10">
    <source>
        <dbReference type="ARBA" id="ARBA00023201"/>
    </source>
</evidence>
<keyword evidence="10" id="KW-0406">Ion transport</keyword>
<feature type="transmembrane region" description="Helical" evidence="15">
    <location>
        <begin position="172"/>
        <end position="196"/>
    </location>
</feature>
<keyword evidence="10" id="KW-0739">Sodium transport</keyword>
<comment type="subcellular location">
    <subcellularLocation>
        <location evidence="1">Cell membrane</location>
        <topology evidence="1">Multi-pass membrane protein</topology>
    </subcellularLocation>
</comment>
<feature type="transmembrane region" description="Helical" evidence="15">
    <location>
        <begin position="236"/>
        <end position="258"/>
    </location>
</feature>
<dbReference type="PATRIC" id="fig|1420013.3.peg.4377"/>
<dbReference type="GO" id="GO:0006101">
    <property type="term" value="P:citrate metabolic process"/>
    <property type="evidence" value="ECO:0007669"/>
    <property type="project" value="UniProtKB-KW"/>
</dbReference>
<evidence type="ECO:0000256" key="12">
    <source>
        <dbReference type="ARBA" id="ARBA00044948"/>
    </source>
</evidence>
<evidence type="ECO:0000313" key="17">
    <source>
        <dbReference type="Proteomes" id="UP000019586"/>
    </source>
</evidence>
<organism evidence="16 17">
    <name type="scientific">Klebsiella pneumoniae 30684/NJST258_2</name>
    <dbReference type="NCBI Taxonomy" id="1420013"/>
    <lineage>
        <taxon>Bacteria</taxon>
        <taxon>Pseudomonadati</taxon>
        <taxon>Pseudomonadota</taxon>
        <taxon>Gammaproteobacteria</taxon>
        <taxon>Enterobacterales</taxon>
        <taxon>Enterobacteriaceae</taxon>
        <taxon>Klebsiella/Raoultella group</taxon>
        <taxon>Klebsiella</taxon>
        <taxon>Klebsiella pneumoniae complex</taxon>
    </lineage>
</organism>
<keyword evidence="7 15" id="KW-1133">Transmembrane helix</keyword>
<dbReference type="GO" id="GO:0006814">
    <property type="term" value="P:sodium ion transport"/>
    <property type="evidence" value="ECO:0007669"/>
    <property type="project" value="UniProtKB-KW"/>
</dbReference>
<feature type="transmembrane region" description="Helical" evidence="15">
    <location>
        <begin position="321"/>
        <end position="339"/>
    </location>
</feature>
<gene>
    <name evidence="16" type="ORF">KPNJ2_04662</name>
</gene>
<evidence type="ECO:0000256" key="14">
    <source>
        <dbReference type="ARBA" id="ARBA00045007"/>
    </source>
</evidence>
<dbReference type="EMBL" id="CP006918">
    <property type="protein sequence ID" value="AHM81438.1"/>
    <property type="molecule type" value="Genomic_DNA"/>
</dbReference>
<evidence type="ECO:0000256" key="11">
    <source>
        <dbReference type="ARBA" id="ARBA00044887"/>
    </source>
</evidence>
<dbReference type="GO" id="GO:0008514">
    <property type="term" value="F:organic anion transmembrane transporter activity"/>
    <property type="evidence" value="ECO:0007669"/>
    <property type="project" value="InterPro"/>
</dbReference>
<dbReference type="PANTHER" id="PTHR40033:SF1">
    <property type="entry name" value="CITRATE-SODIUM SYMPORTER"/>
    <property type="match status" value="1"/>
</dbReference>
<evidence type="ECO:0000256" key="15">
    <source>
        <dbReference type="SAM" id="Phobius"/>
    </source>
</evidence>
<evidence type="ECO:0000256" key="2">
    <source>
        <dbReference type="ARBA" id="ARBA00022448"/>
    </source>
</evidence>
<feature type="transmembrane region" description="Helical" evidence="15">
    <location>
        <begin position="143"/>
        <end position="160"/>
    </location>
</feature>
<name>W8V0H6_KLEPN</name>
<comment type="catalytic activity">
    <reaction evidence="11">
        <text>citrate(out) + 2 Na(+)(out) = citrate(in) + 2 Na(+)(in)</text>
        <dbReference type="Rhea" id="RHEA:79471"/>
        <dbReference type="ChEBI" id="CHEBI:16947"/>
        <dbReference type="ChEBI" id="CHEBI:29101"/>
    </reaction>
    <physiologicalReaction direction="left-to-right" evidence="11">
        <dbReference type="Rhea" id="RHEA:79472"/>
    </physiologicalReaction>
</comment>
<feature type="transmembrane region" description="Helical" evidence="15">
    <location>
        <begin position="453"/>
        <end position="473"/>
    </location>
</feature>
<keyword evidence="6" id="KW-0163">Citrate utilization</keyword>
<dbReference type="InterPro" id="IPR018025">
    <property type="entry name" value="2-OHcarbox_trans_Prot/Firm"/>
</dbReference>
<dbReference type="KEGG" id="kps:KPNJ2_04662"/>
<feature type="transmembrane region" description="Helical" evidence="15">
    <location>
        <begin position="74"/>
        <end position="94"/>
    </location>
</feature>
<protein>
    <recommendedName>
        <fullName evidence="13">Citrate/sodium symporter</fullName>
    </recommendedName>
    <alternativeName>
        <fullName evidence="14">Citrate transporter CitS</fullName>
    </alternativeName>
</protein>
<proteinExistence type="inferred from homology"/>
<evidence type="ECO:0000256" key="9">
    <source>
        <dbReference type="ARBA" id="ARBA00023136"/>
    </source>
</evidence>
<dbReference type="HOGENOM" id="CLU_041211_0_1_6"/>
<keyword evidence="9 15" id="KW-0472">Membrane</keyword>
<dbReference type="PIRSF" id="PIRSF005348">
    <property type="entry name" value="YxkH"/>
    <property type="match status" value="1"/>
</dbReference>
<evidence type="ECO:0000256" key="8">
    <source>
        <dbReference type="ARBA" id="ARBA00023053"/>
    </source>
</evidence>
<feature type="transmembrane region" description="Helical" evidence="15">
    <location>
        <begin position="391"/>
        <end position="412"/>
    </location>
</feature>
<dbReference type="GO" id="GO:0015293">
    <property type="term" value="F:symporter activity"/>
    <property type="evidence" value="ECO:0007669"/>
    <property type="project" value="UniProtKB-KW"/>
</dbReference>
<dbReference type="AlphaFoldDB" id="W8V0H6"/>
<keyword evidence="5" id="KW-0769">Symport</keyword>
<evidence type="ECO:0000313" key="16">
    <source>
        <dbReference type="EMBL" id="AHM81438.1"/>
    </source>
</evidence>
<evidence type="ECO:0000256" key="13">
    <source>
        <dbReference type="ARBA" id="ARBA00044993"/>
    </source>
</evidence>
<feature type="transmembrane region" description="Helical" evidence="15">
    <location>
        <begin position="359"/>
        <end position="379"/>
    </location>
</feature>
<dbReference type="Pfam" id="PF03390">
    <property type="entry name" value="2HCT"/>
    <property type="match status" value="1"/>
</dbReference>
<reference evidence="16 17" key="1">
    <citation type="journal article" date="2014" name="Proc. Natl. Acad. Sci. U.S.A.">
        <title>Molecular dissection of the evolution of carbapenem-resistant multilocus sequence type 258 Klebsiella pneumoniae.</title>
        <authorList>
            <person name="Deleo F.R."/>
            <person name="Chen L."/>
            <person name="Porcella S.F."/>
            <person name="Martens C.A."/>
            <person name="Kobayashi S.D."/>
            <person name="Porter A.R."/>
            <person name="Chavda K.D."/>
            <person name="Jacobs M.R."/>
            <person name="Mathema B."/>
            <person name="Olsen R.J."/>
            <person name="Bonomo R.A."/>
            <person name="Musser J.M."/>
            <person name="Kreiswirth B.N."/>
        </authorList>
    </citation>
    <scope>NUCLEOTIDE SEQUENCE [LARGE SCALE GENOMIC DNA]</scope>
    <source>
        <strain evidence="16">30684/NJST258_2</strain>
    </source>
</reference>
<feature type="transmembrane region" description="Helical" evidence="15">
    <location>
        <begin position="47"/>
        <end position="68"/>
    </location>
</feature>
<comment type="similarity">
    <text evidence="12">Belongs to the 2-hydroxycarboxylate transporter (2-HCT) (TC 2.A.24) family.</text>
</comment>
<evidence type="ECO:0000256" key="3">
    <source>
        <dbReference type="ARBA" id="ARBA00022475"/>
    </source>
</evidence>
<dbReference type="NCBIfam" id="TIGR00783">
    <property type="entry name" value="ccs"/>
    <property type="match status" value="1"/>
</dbReference>
<evidence type="ECO:0000256" key="1">
    <source>
        <dbReference type="ARBA" id="ARBA00004651"/>
    </source>
</evidence>
<dbReference type="InterPro" id="IPR004679">
    <property type="entry name" value="2-OHcarboxylate_transport"/>
</dbReference>
<evidence type="ECO:0000256" key="7">
    <source>
        <dbReference type="ARBA" id="ARBA00022989"/>
    </source>
</evidence>
<sequence>MKIITPYPWVYLLLCAGLTTPSINRVTFMTNMSQAPATEKKGVSDLLGFKIFGMPLPLYAFALITLLLSHFYNALPTDIVGGFAIMFIIGAIFGEIGKRLPIFNKYIGGAPVMIFLVAAYFVYAGIFTQKEIDAISNVMDKSNFLNLFIAVLITGAILSVNRRLLLKSLLGYIPTILMGIVGASIFGIAIGLVFGIPVDRIMMLYVLPIMGGGNGAGAVPLSEIYHSVTGRSREEYYSTAIAILTIANIFAIVFAAVLDIIGKKHTWLSGEGELVRKASFKVEEDEKAGQITHRETAVGLVLSTTCFLLAYVVAKKILPSIGGVAIHYFAWMVLIVAALNASGLCSPEIKAGAKRLSDFFSKQLLWVLMVGVGVCYTDLQEIINAITFANVVIAAIIVIGAVLGAAIGGWLMGFFPIESAITAGLCMANRGGSGDLEVLSACNRMNLISYAQISSRLGGGIVLVIASIVFGMMI</sequence>
<feature type="transmembrane region" description="Helical" evidence="15">
    <location>
        <begin position="106"/>
        <end position="123"/>
    </location>
</feature>
<keyword evidence="8" id="KW-0915">Sodium</keyword>
<dbReference type="Proteomes" id="UP000019586">
    <property type="component" value="Chromosome"/>
</dbReference>
<keyword evidence="2" id="KW-0813">Transport</keyword>
<feature type="transmembrane region" description="Helical" evidence="15">
    <location>
        <begin position="202"/>
        <end position="224"/>
    </location>
</feature>
<dbReference type="GO" id="GO:0005886">
    <property type="term" value="C:plasma membrane"/>
    <property type="evidence" value="ECO:0007669"/>
    <property type="project" value="UniProtKB-SubCell"/>
</dbReference>
<accession>W8V0H6</accession>
<keyword evidence="4 15" id="KW-0812">Transmembrane</keyword>
<keyword evidence="3" id="KW-1003">Cell membrane</keyword>
<dbReference type="PANTHER" id="PTHR40033">
    <property type="entry name" value="NA(+)-MALATE SYMPORTER"/>
    <property type="match status" value="1"/>
</dbReference>
<evidence type="ECO:0000256" key="4">
    <source>
        <dbReference type="ARBA" id="ARBA00022692"/>
    </source>
</evidence>